<dbReference type="PANTHER" id="PTHR33238">
    <property type="entry name" value="IRON (METAL) DEPENDENT REPRESSOR, DTXR FAMILY"/>
    <property type="match status" value="1"/>
</dbReference>
<organism evidence="2">
    <name type="scientific">Caldithrix abyssi</name>
    <dbReference type="NCBI Taxonomy" id="187145"/>
    <lineage>
        <taxon>Bacteria</taxon>
        <taxon>Pseudomonadati</taxon>
        <taxon>Calditrichota</taxon>
        <taxon>Calditrichia</taxon>
        <taxon>Calditrichales</taxon>
        <taxon>Calditrichaceae</taxon>
        <taxon>Caldithrix</taxon>
    </lineage>
</organism>
<dbReference type="SUPFAM" id="SSF46785">
    <property type="entry name" value="Winged helix' DNA-binding domain"/>
    <property type="match status" value="1"/>
</dbReference>
<dbReference type="GO" id="GO:0003700">
    <property type="term" value="F:DNA-binding transcription factor activity"/>
    <property type="evidence" value="ECO:0007669"/>
    <property type="project" value="InterPro"/>
</dbReference>
<dbReference type="SUPFAM" id="SSF47979">
    <property type="entry name" value="Iron-dependent repressor protein, dimerization domain"/>
    <property type="match status" value="1"/>
</dbReference>
<proteinExistence type="predicted"/>
<gene>
    <name evidence="2" type="ORF">ENJ89_08965</name>
</gene>
<dbReference type="SMART" id="SM00529">
    <property type="entry name" value="HTH_DTXR"/>
    <property type="match status" value="1"/>
</dbReference>
<dbReference type="InterPro" id="IPR036421">
    <property type="entry name" value="Fe_dep_repressor_sf"/>
</dbReference>
<dbReference type="Pfam" id="PF02742">
    <property type="entry name" value="Fe_dep_repr_C"/>
    <property type="match status" value="1"/>
</dbReference>
<dbReference type="GO" id="GO:0046914">
    <property type="term" value="F:transition metal ion binding"/>
    <property type="evidence" value="ECO:0007669"/>
    <property type="project" value="InterPro"/>
</dbReference>
<dbReference type="InterPro" id="IPR022689">
    <property type="entry name" value="Iron_dep_repressor"/>
</dbReference>
<dbReference type="AlphaFoldDB" id="A0A7V5UFH5"/>
<reference evidence="2" key="1">
    <citation type="journal article" date="2020" name="mSystems">
        <title>Genome- and Community-Level Interaction Insights into Carbon Utilization and Element Cycling Functions of Hydrothermarchaeota in Hydrothermal Sediment.</title>
        <authorList>
            <person name="Zhou Z."/>
            <person name="Liu Y."/>
            <person name="Xu W."/>
            <person name="Pan J."/>
            <person name="Luo Z.H."/>
            <person name="Li M."/>
        </authorList>
    </citation>
    <scope>NUCLEOTIDE SEQUENCE [LARGE SCALE GENOMIC DNA]</scope>
    <source>
        <strain evidence="2">HyVt-527</strain>
    </source>
</reference>
<feature type="non-terminal residue" evidence="2">
    <location>
        <position position="143"/>
    </location>
</feature>
<dbReference type="GO" id="GO:0046983">
    <property type="term" value="F:protein dimerization activity"/>
    <property type="evidence" value="ECO:0007669"/>
    <property type="project" value="InterPro"/>
</dbReference>
<comment type="caution">
    <text evidence="2">The sequence shown here is derived from an EMBL/GenBank/DDBJ whole genome shotgun (WGS) entry which is preliminary data.</text>
</comment>
<protein>
    <recommendedName>
        <fullName evidence="1">Iron dependent repressor metal binding and dimerisation domain-containing protein</fullName>
    </recommendedName>
</protein>
<dbReference type="Proteomes" id="UP000886124">
    <property type="component" value="Unassembled WGS sequence"/>
</dbReference>
<feature type="domain" description="Iron dependent repressor metal binding and dimerisation" evidence="1">
    <location>
        <begin position="89"/>
        <end position="142"/>
    </location>
</feature>
<dbReference type="Gene3D" id="1.10.10.10">
    <property type="entry name" value="Winged helix-like DNA-binding domain superfamily/Winged helix DNA-binding domain"/>
    <property type="match status" value="1"/>
</dbReference>
<dbReference type="PANTHER" id="PTHR33238:SF10">
    <property type="entry name" value="IRON-DEPENDENT REPRESSOR IDER"/>
    <property type="match status" value="1"/>
</dbReference>
<dbReference type="GO" id="GO:0045892">
    <property type="term" value="P:negative regulation of DNA-templated transcription"/>
    <property type="evidence" value="ECO:0007669"/>
    <property type="project" value="TreeGrafter"/>
</dbReference>
<dbReference type="InterPro" id="IPR050536">
    <property type="entry name" value="DtxR_MntR_Metal-Reg"/>
</dbReference>
<dbReference type="EMBL" id="DROD01000576">
    <property type="protein sequence ID" value="HHJ53309.1"/>
    <property type="molecule type" value="Genomic_DNA"/>
</dbReference>
<evidence type="ECO:0000313" key="2">
    <source>
        <dbReference type="EMBL" id="HHJ53309.1"/>
    </source>
</evidence>
<dbReference type="InterPro" id="IPR001367">
    <property type="entry name" value="Fe_dep_repressor"/>
</dbReference>
<sequence>MLTVVAVLIVAVFLYWIFHREKGHLTRLRQVYREDALKFIYHQNEQGTPATLSGIKGALSISMSKVRTIVNELQQRQLVHVSDRGIEITEQGRQLVLNIIRAHRIWETYLQHETDLPFHRIHQEADRKEHELSREKLAALDAH</sequence>
<evidence type="ECO:0000259" key="1">
    <source>
        <dbReference type="Pfam" id="PF02742"/>
    </source>
</evidence>
<name>A0A7V5UFH5_CALAY</name>
<dbReference type="InterPro" id="IPR036390">
    <property type="entry name" value="WH_DNA-bd_sf"/>
</dbReference>
<dbReference type="InterPro" id="IPR036388">
    <property type="entry name" value="WH-like_DNA-bd_sf"/>
</dbReference>
<accession>A0A7V5UFH5</accession>